<evidence type="ECO:0000313" key="6">
    <source>
        <dbReference type="EMBL" id="MCK7612932.1"/>
    </source>
</evidence>
<dbReference type="InterPro" id="IPR001647">
    <property type="entry name" value="HTH_TetR"/>
</dbReference>
<reference evidence="6" key="1">
    <citation type="submission" date="2022-04" db="EMBL/GenBank/DDBJ databases">
        <title>Roseibium sp. CAU 1639 isolated from mud.</title>
        <authorList>
            <person name="Kim W."/>
        </authorList>
    </citation>
    <scope>NUCLEOTIDE SEQUENCE</scope>
    <source>
        <strain evidence="6">CAU 1639</strain>
    </source>
</reference>
<proteinExistence type="predicted"/>
<dbReference type="Gene3D" id="1.10.10.60">
    <property type="entry name" value="Homeodomain-like"/>
    <property type="match status" value="1"/>
</dbReference>
<protein>
    <submittedName>
        <fullName evidence="6">TetR/AcrR family transcriptional regulator</fullName>
    </submittedName>
</protein>
<evidence type="ECO:0000256" key="1">
    <source>
        <dbReference type="ARBA" id="ARBA00023015"/>
    </source>
</evidence>
<accession>A0ABT0GU16</accession>
<evidence type="ECO:0000256" key="4">
    <source>
        <dbReference type="PROSITE-ProRule" id="PRU00335"/>
    </source>
</evidence>
<keyword evidence="1" id="KW-0805">Transcription regulation</keyword>
<evidence type="ECO:0000259" key="5">
    <source>
        <dbReference type="PROSITE" id="PS50977"/>
    </source>
</evidence>
<dbReference type="Gene3D" id="1.10.357.10">
    <property type="entry name" value="Tetracycline Repressor, domain 2"/>
    <property type="match status" value="1"/>
</dbReference>
<dbReference type="SUPFAM" id="SSF48498">
    <property type="entry name" value="Tetracyclin repressor-like, C-terminal domain"/>
    <property type="match status" value="1"/>
</dbReference>
<dbReference type="RefSeq" id="WP_248154300.1">
    <property type="nucleotide sequence ID" value="NZ_JALNMJ010000007.1"/>
</dbReference>
<dbReference type="PRINTS" id="PR00455">
    <property type="entry name" value="HTHTETR"/>
</dbReference>
<keyword evidence="2 4" id="KW-0238">DNA-binding</keyword>
<feature type="domain" description="HTH tetR-type" evidence="5">
    <location>
        <begin position="10"/>
        <end position="70"/>
    </location>
</feature>
<dbReference type="PANTHER" id="PTHR47506">
    <property type="entry name" value="TRANSCRIPTIONAL REGULATORY PROTEIN"/>
    <property type="match status" value="1"/>
</dbReference>
<dbReference type="SUPFAM" id="SSF46689">
    <property type="entry name" value="Homeodomain-like"/>
    <property type="match status" value="1"/>
</dbReference>
<evidence type="ECO:0000256" key="2">
    <source>
        <dbReference type="ARBA" id="ARBA00023125"/>
    </source>
</evidence>
<dbReference type="PROSITE" id="PS50977">
    <property type="entry name" value="HTH_TETR_2"/>
    <property type="match status" value="1"/>
</dbReference>
<dbReference type="Pfam" id="PF00440">
    <property type="entry name" value="TetR_N"/>
    <property type="match status" value="1"/>
</dbReference>
<keyword evidence="3" id="KW-0804">Transcription</keyword>
<gene>
    <name evidence="6" type="ORF">M0H32_12220</name>
</gene>
<feature type="DNA-binding region" description="H-T-H motif" evidence="4">
    <location>
        <begin position="33"/>
        <end position="52"/>
    </location>
</feature>
<sequence>MPRMSEAEKRKSHKKILEAAARMLRAQGTEATSVSDVMQAAGLTHGGFYRHFKSKDELVAAAFRTAVDDVLNDMEAAPDDGARTKARRDYVETYLSKAHVDNRAEGCPLAALASDLGRGEDGGRREGLAAVDRVAELLRTGGDSAQGTALLALMVGTVTLARLADTGTEAESIVAAGRTAADLLEKGWPAAR</sequence>
<comment type="caution">
    <text evidence="6">The sequence shown here is derived from an EMBL/GenBank/DDBJ whole genome shotgun (WGS) entry which is preliminary data.</text>
</comment>
<evidence type="ECO:0000256" key="3">
    <source>
        <dbReference type="ARBA" id="ARBA00023163"/>
    </source>
</evidence>
<dbReference type="PANTHER" id="PTHR47506:SF7">
    <property type="entry name" value="TRANSCRIPTIONAL REGULATORY PROTEIN"/>
    <property type="match status" value="1"/>
</dbReference>
<organism evidence="6 7">
    <name type="scientific">Roseibium sediminicola</name>
    <dbReference type="NCBI Taxonomy" id="2933272"/>
    <lineage>
        <taxon>Bacteria</taxon>
        <taxon>Pseudomonadati</taxon>
        <taxon>Pseudomonadota</taxon>
        <taxon>Alphaproteobacteria</taxon>
        <taxon>Hyphomicrobiales</taxon>
        <taxon>Stappiaceae</taxon>
        <taxon>Roseibium</taxon>
    </lineage>
</organism>
<dbReference type="InterPro" id="IPR036271">
    <property type="entry name" value="Tet_transcr_reg_TetR-rel_C_sf"/>
</dbReference>
<dbReference type="Proteomes" id="UP001431221">
    <property type="component" value="Unassembled WGS sequence"/>
</dbReference>
<evidence type="ECO:0000313" key="7">
    <source>
        <dbReference type="Proteomes" id="UP001431221"/>
    </source>
</evidence>
<keyword evidence="7" id="KW-1185">Reference proteome</keyword>
<dbReference type="EMBL" id="JALNMJ010000007">
    <property type="protein sequence ID" value="MCK7612932.1"/>
    <property type="molecule type" value="Genomic_DNA"/>
</dbReference>
<dbReference type="InterPro" id="IPR009057">
    <property type="entry name" value="Homeodomain-like_sf"/>
</dbReference>
<name>A0ABT0GU16_9HYPH</name>